<evidence type="ECO:0000259" key="4">
    <source>
        <dbReference type="Pfam" id="PF17210"/>
    </source>
</evidence>
<evidence type="ECO:0000313" key="8">
    <source>
        <dbReference type="Proteomes" id="UP000319557"/>
    </source>
</evidence>
<sequence length="1556" mass="162081">MNQLRQRFLKSRKKNTRRQRRQLFGEVLEGRRLLAADVVVPMDGMNPHHNYVFGTDTNRDYQTTAVDALIVINRLNSANSAFSGELGSTNDDGVFPDVNNDGLITPIDALNILNTINRGEGSLSPILELSLDVSQNNQSLLRADGDSVSDNEMNTRDFTLTVGEKFNLEVRWDHLVKDFGQQPLGAFTVYADILASNKDAFAPVLSETQIITISENLVDGGGGGLELSYPGRTPVSVSFQDISDHGFEGPLSSAIEEAGGFEEGSISVFQSTARTSRANSETGVGDPFVYTIRYNGDTEENIDIPKLQVTPKITDGSDNLMDNITASVAEIPVYLNNNEADGLNPDAFRFNIDFRSSNLNEMALYPSSPSGNYTLDGDGNPDGDDVIFDEVGGLSNNISSGGLPSIVRGVANALPYDGLDFEAFSIELIVLEPADDVTFTLNMPDLIGNQLTVFGNDDALTEDGLVTIDTSENGKALVRGTFVAAPQDITIGADSLSVVEDTAKNIDPVANDVEIEGGVLTLKSTGGFTQPTNGTVTRVGTSNTLTYTPDLNYNGPDSFTYTVVNSEGVEATGTVSVTVSAVNDVPTAVNDSGIGLTTPETDPLTITADRLLDNDLKGADNESDQILSVTNAFSTASTKGTVSFNPSTNEILYTPKNGELGNDTFSYTISDGAGGSATGTVTVNVTDVNTAPIAGNDTIAVTEDVPLTIDVSDLLANDSDDNNIFSIESVNAGTGASAGSVVFNSGAGTITYTPAANVFGTNADSFTYTLTDGVNEAVTATVRVNITAVNDAPVATDDALTVDEGLTPRTLDVLDNDNAGPGEGTSVTITDVTALPAGAGTVAIASDGQSLIYTAPSANYVNAAINFSYTIQDSQGLSATADVTLSVVPTVRPRAIPDVVNINEDAAAIEIDVLANDLGNVGESVTLESIDTTGFPAAAGTLEIDEKDPNTKTDDVVVFTPAENYFSTSGLTFTYTISDTSGNDSEAAAIGANTATVTINVASVNDKPVFVADALFEIDEDETFTLPASVLANDSAGPANEQQTLSISSVSATSAANGTVTLADGVVTFQPAADYHGDDSFTYTISDGVDTTTATASFSIASINDAPNLLPVTQLTQGSEAITLDKSTLLAGATPGPADEASQTLTIFAVSNGGATSGGGNVVLNADQSITYTPPAGFSGTDTFQISVRDNGSPSEIATATVSITNNAAPVVRNDTVSTYKGLTKTILASELLANDSDAEGDPLTITSITQPSVGTVELSEDGLSIILTTPSESDADSTQFTYTVTDSFSERVGTVDVAILPFQPSTITGSVYVDQANGSEANGSQDDGEIGLGSVHVTLWQAGSPVLSVLSDAYGNFKFENVVPGEYTLTYETPSGVNDSATNPDSIPISIGPAGGEEFTGISFTADSLSSTAGNTLDRYIGSYLMALQRANSDLSDEDIAALSEQGIVFGIDGDDEISFMFVKGGTGFQDAAAISATLSDDGSQLELTKLYADGRVSVPVVIPRALFISMEDPETGDTIIRVLGDVAFTPKVEIGGEASFDDYTEAVDDYFAGT</sequence>
<evidence type="ECO:0000313" key="7">
    <source>
        <dbReference type="EMBL" id="QDS86454.1"/>
    </source>
</evidence>
<organism evidence="7 8">
    <name type="scientific">Rosistilla ulvae</name>
    <dbReference type="NCBI Taxonomy" id="1930277"/>
    <lineage>
        <taxon>Bacteria</taxon>
        <taxon>Pseudomonadati</taxon>
        <taxon>Planctomycetota</taxon>
        <taxon>Planctomycetia</taxon>
        <taxon>Pirellulales</taxon>
        <taxon>Pirellulaceae</taxon>
        <taxon>Rosistilla</taxon>
    </lineage>
</organism>
<dbReference type="Pfam" id="PF17803">
    <property type="entry name" value="Cadherin_4"/>
    <property type="match status" value="1"/>
</dbReference>
<dbReference type="Pfam" id="PF17210">
    <property type="entry name" value="SdrD_B"/>
    <property type="match status" value="1"/>
</dbReference>
<keyword evidence="3" id="KW-0732">Signal</keyword>
<protein>
    <submittedName>
        <fullName evidence="7">Uncharacterized protein</fullName>
    </submittedName>
</protein>
<evidence type="ECO:0000259" key="5">
    <source>
        <dbReference type="Pfam" id="PF17803"/>
    </source>
</evidence>
<evidence type="ECO:0000259" key="6">
    <source>
        <dbReference type="Pfam" id="PF17892"/>
    </source>
</evidence>
<dbReference type="EMBL" id="CP036261">
    <property type="protein sequence ID" value="QDS86454.1"/>
    <property type="molecule type" value="Genomic_DNA"/>
</dbReference>
<keyword evidence="2" id="KW-0964">Secreted</keyword>
<reference evidence="7 8" key="1">
    <citation type="submission" date="2019-02" db="EMBL/GenBank/DDBJ databases">
        <title>Deep-cultivation of Planctomycetes and their phenomic and genomic characterization uncovers novel biology.</title>
        <authorList>
            <person name="Wiegand S."/>
            <person name="Jogler M."/>
            <person name="Boedeker C."/>
            <person name="Pinto D."/>
            <person name="Vollmers J."/>
            <person name="Rivas-Marin E."/>
            <person name="Kohn T."/>
            <person name="Peeters S.H."/>
            <person name="Heuer A."/>
            <person name="Rast P."/>
            <person name="Oberbeckmann S."/>
            <person name="Bunk B."/>
            <person name="Jeske O."/>
            <person name="Meyerdierks A."/>
            <person name="Storesund J.E."/>
            <person name="Kallscheuer N."/>
            <person name="Luecker S."/>
            <person name="Lage O.M."/>
            <person name="Pohl T."/>
            <person name="Merkel B.J."/>
            <person name="Hornburger P."/>
            <person name="Mueller R.-W."/>
            <person name="Bruemmer F."/>
            <person name="Labrenz M."/>
            <person name="Spormann A.M."/>
            <person name="Op den Camp H."/>
            <person name="Overmann J."/>
            <person name="Amann R."/>
            <person name="Jetten M.S.M."/>
            <person name="Mascher T."/>
            <person name="Medema M.H."/>
            <person name="Devos D.P."/>
            <person name="Kaster A.-K."/>
            <person name="Ovreas L."/>
            <person name="Rohde M."/>
            <person name="Galperin M.Y."/>
            <person name="Jogler C."/>
        </authorList>
    </citation>
    <scope>NUCLEOTIDE SEQUENCE [LARGE SCALE GENOMIC DNA]</scope>
    <source>
        <strain evidence="7 8">EC9</strain>
    </source>
</reference>
<evidence type="ECO:0000256" key="2">
    <source>
        <dbReference type="ARBA" id="ARBA00022525"/>
    </source>
</evidence>
<keyword evidence="8" id="KW-1185">Reference proteome</keyword>
<dbReference type="InterPro" id="IPR013783">
    <property type="entry name" value="Ig-like_fold"/>
</dbReference>
<dbReference type="GO" id="GO:0004553">
    <property type="term" value="F:hydrolase activity, hydrolyzing O-glycosyl compounds"/>
    <property type="evidence" value="ECO:0007669"/>
    <property type="project" value="InterPro"/>
</dbReference>
<proteinExistence type="predicted"/>
<dbReference type="GO" id="GO:0005576">
    <property type="term" value="C:extracellular region"/>
    <property type="evidence" value="ECO:0007669"/>
    <property type="project" value="UniProtKB-SubCell"/>
</dbReference>
<dbReference type="NCBIfam" id="NF012211">
    <property type="entry name" value="tand_rpt_95"/>
    <property type="match status" value="6"/>
</dbReference>
<dbReference type="Gene3D" id="2.60.40.3440">
    <property type="match status" value="5"/>
</dbReference>
<dbReference type="RefSeq" id="WP_218934548.1">
    <property type="nucleotide sequence ID" value="NZ_CP036261.1"/>
</dbReference>
<dbReference type="PANTHER" id="PTHR45739">
    <property type="entry name" value="MATRIX PROTEIN, PUTATIVE-RELATED"/>
    <property type="match status" value="1"/>
</dbReference>
<feature type="domain" description="RapA2 cadherin-like" evidence="5">
    <location>
        <begin position="1198"/>
        <end position="1263"/>
    </location>
</feature>
<dbReference type="GO" id="GO:0009653">
    <property type="term" value="P:anatomical structure morphogenesis"/>
    <property type="evidence" value="ECO:0007669"/>
    <property type="project" value="TreeGrafter"/>
</dbReference>
<dbReference type="GO" id="GO:0000272">
    <property type="term" value="P:polysaccharide catabolic process"/>
    <property type="evidence" value="ECO:0007669"/>
    <property type="project" value="InterPro"/>
</dbReference>
<dbReference type="Pfam" id="PF00404">
    <property type="entry name" value="Dockerin_1"/>
    <property type="match status" value="1"/>
</dbReference>
<dbReference type="Pfam" id="PF17892">
    <property type="entry name" value="Cadherin_5"/>
    <property type="match status" value="1"/>
</dbReference>
<dbReference type="KEGG" id="ruv:EC9_06160"/>
<evidence type="ECO:0000256" key="3">
    <source>
        <dbReference type="ARBA" id="ARBA00022729"/>
    </source>
</evidence>
<dbReference type="Proteomes" id="UP000319557">
    <property type="component" value="Chromosome"/>
</dbReference>
<dbReference type="Pfam" id="PF17963">
    <property type="entry name" value="Big_9"/>
    <property type="match status" value="5"/>
</dbReference>
<feature type="domain" description="SD-repeat containing protein B" evidence="4">
    <location>
        <begin position="1320"/>
        <end position="1384"/>
    </location>
</feature>
<dbReference type="Gene3D" id="2.60.40.10">
    <property type="entry name" value="Immunoglobulins"/>
    <property type="match status" value="1"/>
</dbReference>
<feature type="domain" description="Cadherin-like" evidence="6">
    <location>
        <begin position="1004"/>
        <end position="1100"/>
    </location>
</feature>
<accession>A0A517LV10</accession>
<dbReference type="PANTHER" id="PTHR45739:SF8">
    <property type="entry name" value="FRAS1-RELATED EXTRACELLULAR MATRIX PROTEIN 1"/>
    <property type="match status" value="1"/>
</dbReference>
<dbReference type="InterPro" id="IPR033764">
    <property type="entry name" value="Sdr_B"/>
</dbReference>
<gene>
    <name evidence="7" type="ORF">EC9_06160</name>
</gene>
<comment type="subcellular location">
    <subcellularLocation>
        <location evidence="1">Secreted</location>
    </subcellularLocation>
</comment>
<dbReference type="InterPro" id="IPR040853">
    <property type="entry name" value="RapA2_cadherin-like"/>
</dbReference>
<evidence type="ECO:0000256" key="1">
    <source>
        <dbReference type="ARBA" id="ARBA00004613"/>
    </source>
</evidence>
<dbReference type="InterPro" id="IPR041690">
    <property type="entry name" value="Cadherin_5"/>
</dbReference>
<dbReference type="SUPFAM" id="SSF117074">
    <property type="entry name" value="Hypothetical protein PA1324"/>
    <property type="match status" value="1"/>
</dbReference>
<dbReference type="InterPro" id="IPR002105">
    <property type="entry name" value="Dockerin_1_rpt"/>
</dbReference>
<dbReference type="InterPro" id="IPR051561">
    <property type="entry name" value="FRAS1_ECM"/>
</dbReference>
<name>A0A517LV10_9BACT</name>